<dbReference type="InterPro" id="IPR004681">
    <property type="entry name" value="TRAP_DctM"/>
</dbReference>
<feature type="transmembrane region" description="Helical" evidence="7">
    <location>
        <begin position="250"/>
        <end position="270"/>
    </location>
</feature>
<evidence type="ECO:0000256" key="6">
    <source>
        <dbReference type="ARBA" id="ARBA00023136"/>
    </source>
</evidence>
<keyword evidence="4 7" id="KW-0812">Transmembrane</keyword>
<comment type="caution">
    <text evidence="9">The sequence shown here is derived from an EMBL/GenBank/DDBJ whole genome shotgun (WGS) entry which is preliminary data.</text>
</comment>
<evidence type="ECO:0000256" key="5">
    <source>
        <dbReference type="ARBA" id="ARBA00022989"/>
    </source>
</evidence>
<evidence type="ECO:0000313" key="10">
    <source>
        <dbReference type="Proteomes" id="UP000806528"/>
    </source>
</evidence>
<dbReference type="PANTHER" id="PTHR33362">
    <property type="entry name" value="SIALIC ACID TRAP TRANSPORTER PERMEASE PROTEIN SIAT-RELATED"/>
    <property type="match status" value="1"/>
</dbReference>
<feature type="transmembrane region" description="Helical" evidence="7">
    <location>
        <begin position="222"/>
        <end position="244"/>
    </location>
</feature>
<sequence length="449" mass="47283">MTTFLLIALPVAVFFVLLAYGVEIAWALGVTSVVGLLIFLNLEPTIGYLETTPYRTAASYTLTTIPLFLLMAEFATRSGIIARLFVFAERAVSGIRGGLAYAVVLAGSMMGALSGSSIGATGAVSRLAVPQMSSRGYNDRLVLGVVASAGTLAVMIPPSIGLILFGVLTETSVGALFMAGVVPGLMTAVAYGVVIFCWTRIRPQDLPQGDPVRYSWTEKRRALGPVWPFLVIVVVVVGSIYGGLTTATEAAGLGAVATLLVWLGISALNRKNEHERPQRFSRSALSASVDATIRTTVMILMLVIAAAFIGYFLTVTGVTRAFGAFMLGLDLPPLVIVLMLVAMFLVLGCFLSQIEVLVLTLPVVMPVVLALGYEPVWFGIVAIKMVEVGLVTPPVGMNCFIASGAVPGKRVGDAFRGASVFLLADAAVIALIIVFPEIVLALPRQAGLI</sequence>
<feature type="transmembrane region" description="Helical" evidence="7">
    <location>
        <begin position="363"/>
        <end position="383"/>
    </location>
</feature>
<feature type="transmembrane region" description="Helical" evidence="7">
    <location>
        <begin position="61"/>
        <end position="86"/>
    </location>
</feature>
<dbReference type="EMBL" id="JADBGI010000004">
    <property type="protein sequence ID" value="MBE2998282.1"/>
    <property type="molecule type" value="Genomic_DNA"/>
</dbReference>
<accession>A0ABR9P355</accession>
<keyword evidence="3" id="KW-0997">Cell inner membrane</keyword>
<keyword evidence="10" id="KW-1185">Reference proteome</keyword>
<evidence type="ECO:0000256" key="4">
    <source>
        <dbReference type="ARBA" id="ARBA00022692"/>
    </source>
</evidence>
<proteinExistence type="predicted"/>
<keyword evidence="5 7" id="KW-1133">Transmembrane helix</keyword>
<dbReference type="Proteomes" id="UP000806528">
    <property type="component" value="Unassembled WGS sequence"/>
</dbReference>
<dbReference type="RefSeq" id="WP_193120920.1">
    <property type="nucleotide sequence ID" value="NZ_JADBGI010000004.1"/>
</dbReference>
<name>A0ABR9P355_9ACTN</name>
<dbReference type="PIRSF" id="PIRSF006066">
    <property type="entry name" value="HI0050"/>
    <property type="match status" value="1"/>
</dbReference>
<dbReference type="InterPro" id="IPR010656">
    <property type="entry name" value="DctM"/>
</dbReference>
<keyword evidence="2" id="KW-1003">Cell membrane</keyword>
<comment type="subcellular location">
    <subcellularLocation>
        <location evidence="1">Cell inner membrane</location>
        <topology evidence="1">Multi-pass membrane protein</topology>
    </subcellularLocation>
</comment>
<evidence type="ECO:0000259" key="8">
    <source>
        <dbReference type="Pfam" id="PF06808"/>
    </source>
</evidence>
<dbReference type="NCBIfam" id="TIGR00786">
    <property type="entry name" value="dctM"/>
    <property type="match status" value="1"/>
</dbReference>
<feature type="transmembrane region" description="Helical" evidence="7">
    <location>
        <begin position="420"/>
        <end position="442"/>
    </location>
</feature>
<evidence type="ECO:0000256" key="7">
    <source>
        <dbReference type="SAM" id="Phobius"/>
    </source>
</evidence>
<reference evidence="9 10" key="1">
    <citation type="submission" date="2020-09" db="EMBL/GenBank/DDBJ databases">
        <title>Diversity and distribution of actinomycetes associated with coral in the coast of Hainan.</title>
        <authorList>
            <person name="Li F."/>
        </authorList>
    </citation>
    <scope>NUCLEOTIDE SEQUENCE [LARGE SCALE GENOMIC DNA]</scope>
    <source>
        <strain evidence="9 10">HNM0947</strain>
    </source>
</reference>
<feature type="domain" description="TRAP C4-dicarboxylate transport system permease DctM subunit" evidence="8">
    <location>
        <begin position="11"/>
        <end position="438"/>
    </location>
</feature>
<dbReference type="Pfam" id="PF06808">
    <property type="entry name" value="DctM"/>
    <property type="match status" value="1"/>
</dbReference>
<feature type="transmembrane region" description="Helical" evidence="7">
    <location>
        <begin position="98"/>
        <end position="129"/>
    </location>
</feature>
<organism evidence="9 10">
    <name type="scientific">Nocardiopsis coralli</name>
    <dbReference type="NCBI Taxonomy" id="2772213"/>
    <lineage>
        <taxon>Bacteria</taxon>
        <taxon>Bacillati</taxon>
        <taxon>Actinomycetota</taxon>
        <taxon>Actinomycetes</taxon>
        <taxon>Streptosporangiales</taxon>
        <taxon>Nocardiopsidaceae</taxon>
        <taxon>Nocardiopsis</taxon>
    </lineage>
</organism>
<evidence type="ECO:0000256" key="1">
    <source>
        <dbReference type="ARBA" id="ARBA00004429"/>
    </source>
</evidence>
<feature type="transmembrane region" description="Helical" evidence="7">
    <location>
        <begin position="141"/>
        <end position="168"/>
    </location>
</feature>
<gene>
    <name evidence="9" type="ORF">IDM40_06120</name>
</gene>
<feature type="transmembrane region" description="Helical" evidence="7">
    <location>
        <begin position="291"/>
        <end position="313"/>
    </location>
</feature>
<evidence type="ECO:0000256" key="2">
    <source>
        <dbReference type="ARBA" id="ARBA00022475"/>
    </source>
</evidence>
<feature type="transmembrane region" description="Helical" evidence="7">
    <location>
        <begin position="31"/>
        <end position="49"/>
    </location>
</feature>
<evidence type="ECO:0000256" key="3">
    <source>
        <dbReference type="ARBA" id="ARBA00022519"/>
    </source>
</evidence>
<evidence type="ECO:0000313" key="9">
    <source>
        <dbReference type="EMBL" id="MBE2998282.1"/>
    </source>
</evidence>
<dbReference type="PANTHER" id="PTHR33362:SF5">
    <property type="entry name" value="C4-DICARBOXYLATE TRAP TRANSPORTER LARGE PERMEASE PROTEIN DCTM"/>
    <property type="match status" value="1"/>
</dbReference>
<keyword evidence="6 7" id="KW-0472">Membrane</keyword>
<protein>
    <submittedName>
        <fullName evidence="9">TRAP transporter large permease</fullName>
    </submittedName>
</protein>
<feature type="transmembrane region" description="Helical" evidence="7">
    <location>
        <begin position="333"/>
        <end position="351"/>
    </location>
</feature>
<feature type="transmembrane region" description="Helical" evidence="7">
    <location>
        <begin position="174"/>
        <end position="201"/>
    </location>
</feature>